<evidence type="ECO:0000313" key="3">
    <source>
        <dbReference type="EMBL" id="SVE43538.1"/>
    </source>
</evidence>
<organism evidence="3">
    <name type="scientific">marine metagenome</name>
    <dbReference type="NCBI Taxonomy" id="408172"/>
    <lineage>
        <taxon>unclassified sequences</taxon>
        <taxon>metagenomes</taxon>
        <taxon>ecological metagenomes</taxon>
    </lineage>
</organism>
<dbReference type="PANTHER" id="PTHR43861">
    <property type="entry name" value="TRANS-ACONITATE 2-METHYLTRANSFERASE-RELATED"/>
    <property type="match status" value="1"/>
</dbReference>
<dbReference type="CDD" id="cd02440">
    <property type="entry name" value="AdoMet_MTases"/>
    <property type="match status" value="1"/>
</dbReference>
<dbReference type="AlphaFoldDB" id="A0A383DI69"/>
<name>A0A383DI69_9ZZZZ</name>
<protein>
    <recommendedName>
        <fullName evidence="2">Methyltransferase domain-containing protein</fullName>
    </recommendedName>
</protein>
<reference evidence="3" key="1">
    <citation type="submission" date="2018-05" db="EMBL/GenBank/DDBJ databases">
        <authorList>
            <person name="Lanie J.A."/>
            <person name="Ng W.-L."/>
            <person name="Kazmierczak K.M."/>
            <person name="Andrzejewski T.M."/>
            <person name="Davidsen T.M."/>
            <person name="Wayne K.J."/>
            <person name="Tettelin H."/>
            <person name="Glass J.I."/>
            <person name="Rusch D."/>
            <person name="Podicherti R."/>
            <person name="Tsui H.-C.T."/>
            <person name="Winkler M.E."/>
        </authorList>
    </citation>
    <scope>NUCLEOTIDE SEQUENCE</scope>
</reference>
<dbReference type="InterPro" id="IPR041698">
    <property type="entry name" value="Methyltransf_25"/>
</dbReference>
<dbReference type="GO" id="GO:0016740">
    <property type="term" value="F:transferase activity"/>
    <property type="evidence" value="ECO:0007669"/>
    <property type="project" value="UniProtKB-KW"/>
</dbReference>
<dbReference type="InterPro" id="IPR029063">
    <property type="entry name" value="SAM-dependent_MTases_sf"/>
</dbReference>
<proteinExistence type="predicted"/>
<dbReference type="EMBL" id="UINC01217091">
    <property type="protein sequence ID" value="SVE43538.1"/>
    <property type="molecule type" value="Genomic_DNA"/>
</dbReference>
<gene>
    <name evidence="3" type="ORF">METZ01_LOCUS496392</name>
</gene>
<evidence type="ECO:0000256" key="1">
    <source>
        <dbReference type="ARBA" id="ARBA00022679"/>
    </source>
</evidence>
<evidence type="ECO:0000259" key="2">
    <source>
        <dbReference type="Pfam" id="PF13649"/>
    </source>
</evidence>
<dbReference type="Gene3D" id="3.40.50.150">
    <property type="entry name" value="Vaccinia Virus protein VP39"/>
    <property type="match status" value="1"/>
</dbReference>
<sequence length="218" mass="25300">MAKSLESVKQFYNGINDNYTEYILRCVPRYAEMQWAVMHYIADGLRPENILEIGCGTGNLSTLILKDYPDATIHLIDISDKMIEHCKAKFSDLENIKYYCNDFRKLDGEIPACDLILSTISIHHIRDSEKKNLFKDLYNKLTVNGVLCYSDQFSSFHDEIYNKNIAVWEKESKAKGASDEEWGMWMRHQDDHDYHAPLGAQIGWLKDAGFKNAECVWR</sequence>
<keyword evidence="1" id="KW-0808">Transferase</keyword>
<accession>A0A383DI69</accession>
<dbReference type="Pfam" id="PF13649">
    <property type="entry name" value="Methyltransf_25"/>
    <property type="match status" value="1"/>
</dbReference>
<dbReference type="SUPFAM" id="SSF53335">
    <property type="entry name" value="S-adenosyl-L-methionine-dependent methyltransferases"/>
    <property type="match status" value="1"/>
</dbReference>
<feature type="domain" description="Methyltransferase" evidence="2">
    <location>
        <begin position="50"/>
        <end position="145"/>
    </location>
</feature>
<feature type="non-terminal residue" evidence="3">
    <location>
        <position position="218"/>
    </location>
</feature>